<gene>
    <name evidence="2" type="ORF">Ddye_024477</name>
</gene>
<accession>A0AAD9TUX3</accession>
<proteinExistence type="predicted"/>
<organism evidence="2 3">
    <name type="scientific">Dipteronia dyeriana</name>
    <dbReference type="NCBI Taxonomy" id="168575"/>
    <lineage>
        <taxon>Eukaryota</taxon>
        <taxon>Viridiplantae</taxon>
        <taxon>Streptophyta</taxon>
        <taxon>Embryophyta</taxon>
        <taxon>Tracheophyta</taxon>
        <taxon>Spermatophyta</taxon>
        <taxon>Magnoliopsida</taxon>
        <taxon>eudicotyledons</taxon>
        <taxon>Gunneridae</taxon>
        <taxon>Pentapetalae</taxon>
        <taxon>rosids</taxon>
        <taxon>malvids</taxon>
        <taxon>Sapindales</taxon>
        <taxon>Sapindaceae</taxon>
        <taxon>Hippocastanoideae</taxon>
        <taxon>Acereae</taxon>
        <taxon>Dipteronia</taxon>
    </lineage>
</organism>
<keyword evidence="1" id="KW-0732">Signal</keyword>
<dbReference type="Proteomes" id="UP001280121">
    <property type="component" value="Unassembled WGS sequence"/>
</dbReference>
<evidence type="ECO:0000256" key="1">
    <source>
        <dbReference type="SAM" id="SignalP"/>
    </source>
</evidence>
<reference evidence="2" key="1">
    <citation type="journal article" date="2023" name="Plant J.">
        <title>Genome sequences and population genomics provide insights into the demographic history, inbreeding, and mutation load of two 'living fossil' tree species of Dipteronia.</title>
        <authorList>
            <person name="Feng Y."/>
            <person name="Comes H.P."/>
            <person name="Chen J."/>
            <person name="Zhu S."/>
            <person name="Lu R."/>
            <person name="Zhang X."/>
            <person name="Li P."/>
            <person name="Qiu J."/>
            <person name="Olsen K.M."/>
            <person name="Qiu Y."/>
        </authorList>
    </citation>
    <scope>NUCLEOTIDE SEQUENCE</scope>
    <source>
        <strain evidence="2">KIB01</strain>
    </source>
</reference>
<feature type="signal peptide" evidence="1">
    <location>
        <begin position="1"/>
        <end position="24"/>
    </location>
</feature>
<name>A0AAD9TUX3_9ROSI</name>
<dbReference type="EMBL" id="JANJYI010000007">
    <property type="protein sequence ID" value="KAK2642714.1"/>
    <property type="molecule type" value="Genomic_DNA"/>
</dbReference>
<keyword evidence="3" id="KW-1185">Reference proteome</keyword>
<dbReference type="AlphaFoldDB" id="A0AAD9TUX3"/>
<sequence>MRKRWKSCLIYMVMILIQILKDLKKTCFQPCLTLKWCDQERSFWKQPFDRFAKRACGESYEEEEIMEAIEDREVKLGIQLSQLLVDLMVMLSESDRVLEMFRTFRSSLEFHEVEKPVAIK</sequence>
<protein>
    <submittedName>
        <fullName evidence="2">Uncharacterized protein</fullName>
    </submittedName>
</protein>
<comment type="caution">
    <text evidence="2">The sequence shown here is derived from an EMBL/GenBank/DDBJ whole genome shotgun (WGS) entry which is preliminary data.</text>
</comment>
<feature type="chain" id="PRO_5042131094" evidence="1">
    <location>
        <begin position="25"/>
        <end position="120"/>
    </location>
</feature>
<evidence type="ECO:0000313" key="3">
    <source>
        <dbReference type="Proteomes" id="UP001280121"/>
    </source>
</evidence>
<evidence type="ECO:0000313" key="2">
    <source>
        <dbReference type="EMBL" id="KAK2642714.1"/>
    </source>
</evidence>